<evidence type="ECO:0000313" key="10">
    <source>
        <dbReference type="Proteomes" id="UP000694388"/>
    </source>
</evidence>
<evidence type="ECO:0008006" key="11">
    <source>
        <dbReference type="Google" id="ProtNLM"/>
    </source>
</evidence>
<dbReference type="AlphaFoldDB" id="A0A8C4NEJ5"/>
<accession>A0A8C4NEJ5</accession>
<keyword evidence="2" id="KW-1003">Cell membrane</keyword>
<dbReference type="GeneTree" id="ENSGT00940000163566"/>
<protein>
    <recommendedName>
        <fullName evidence="11">GTP-binding protein Rhes</fullName>
    </recommendedName>
</protein>
<keyword evidence="5" id="KW-0342">GTP-binding</keyword>
<reference evidence="9" key="2">
    <citation type="submission" date="2025-09" db="UniProtKB">
        <authorList>
            <consortium name="Ensembl"/>
        </authorList>
    </citation>
    <scope>IDENTIFICATION</scope>
</reference>
<evidence type="ECO:0000256" key="2">
    <source>
        <dbReference type="ARBA" id="ARBA00022475"/>
    </source>
</evidence>
<dbReference type="GO" id="GO:0003924">
    <property type="term" value="F:GTPase activity"/>
    <property type="evidence" value="ECO:0007669"/>
    <property type="project" value="InterPro"/>
</dbReference>
<keyword evidence="10" id="KW-1185">Reference proteome</keyword>
<dbReference type="Gene3D" id="3.40.50.300">
    <property type="entry name" value="P-loop containing nucleotide triphosphate hydrolases"/>
    <property type="match status" value="1"/>
</dbReference>
<dbReference type="InterPro" id="IPR052236">
    <property type="entry name" value="Small_GTPase_RasD"/>
</dbReference>
<dbReference type="SMART" id="SM00174">
    <property type="entry name" value="RHO"/>
    <property type="match status" value="1"/>
</dbReference>
<sequence length="215" mass="23892">MHHQANTFALRLAFFGPAGAGKTALIRRYLRGSFEAQYESTVEDFYSLDRVPAELRVEILDSGGGHSFPAMRRLAMQRSDAVALVFSPHEQDSFEVLRWLRQELLEARTGESKLPFVVVANKSDTPLNDESMIIAQTAQDTAVSEWGSQFFETSALSGDKVAELFAALFRLGVPPATMEQGSQLPARRVQRTGSADEPRHKMPVSEHKRHSCVVS</sequence>
<keyword evidence="4" id="KW-0547">Nucleotide-binding</keyword>
<dbReference type="SMART" id="SM00173">
    <property type="entry name" value="RAS"/>
    <property type="match status" value="1"/>
</dbReference>
<dbReference type="GO" id="GO:0005525">
    <property type="term" value="F:GTP binding"/>
    <property type="evidence" value="ECO:0007669"/>
    <property type="project" value="UniProtKB-KW"/>
</dbReference>
<dbReference type="InterPro" id="IPR027417">
    <property type="entry name" value="P-loop_NTPase"/>
</dbReference>
<dbReference type="Ensembl" id="ENSEBUT00000007001.1">
    <property type="protein sequence ID" value="ENSEBUP00000006544.1"/>
    <property type="gene ID" value="ENSEBUG00000004320.1"/>
</dbReference>
<evidence type="ECO:0000256" key="1">
    <source>
        <dbReference type="ARBA" id="ARBA00004193"/>
    </source>
</evidence>
<dbReference type="GO" id="GO:0005886">
    <property type="term" value="C:plasma membrane"/>
    <property type="evidence" value="ECO:0007669"/>
    <property type="project" value="UniProtKB-SubCell"/>
</dbReference>
<dbReference type="Pfam" id="PF00071">
    <property type="entry name" value="Ras"/>
    <property type="match status" value="1"/>
</dbReference>
<dbReference type="Proteomes" id="UP000694388">
    <property type="component" value="Unplaced"/>
</dbReference>
<evidence type="ECO:0000256" key="4">
    <source>
        <dbReference type="ARBA" id="ARBA00022741"/>
    </source>
</evidence>
<keyword evidence="6" id="KW-0472">Membrane</keyword>
<evidence type="ECO:0000256" key="3">
    <source>
        <dbReference type="ARBA" id="ARBA00022481"/>
    </source>
</evidence>
<organism evidence="9 10">
    <name type="scientific">Eptatretus burgeri</name>
    <name type="common">Inshore hagfish</name>
    <dbReference type="NCBI Taxonomy" id="7764"/>
    <lineage>
        <taxon>Eukaryota</taxon>
        <taxon>Metazoa</taxon>
        <taxon>Chordata</taxon>
        <taxon>Craniata</taxon>
        <taxon>Vertebrata</taxon>
        <taxon>Cyclostomata</taxon>
        <taxon>Myxini</taxon>
        <taxon>Myxiniformes</taxon>
        <taxon>Myxinidae</taxon>
        <taxon>Eptatretinae</taxon>
        <taxon>Eptatretus</taxon>
    </lineage>
</organism>
<proteinExistence type="predicted"/>
<keyword evidence="3" id="KW-0488">Methylation</keyword>
<dbReference type="InterPro" id="IPR001806">
    <property type="entry name" value="Small_GTPase"/>
</dbReference>
<dbReference type="PROSITE" id="PS51419">
    <property type="entry name" value="RAB"/>
    <property type="match status" value="1"/>
</dbReference>
<feature type="region of interest" description="Disordered" evidence="8">
    <location>
        <begin position="178"/>
        <end position="215"/>
    </location>
</feature>
<evidence type="ECO:0000256" key="6">
    <source>
        <dbReference type="ARBA" id="ARBA00023136"/>
    </source>
</evidence>
<dbReference type="SMART" id="SM00175">
    <property type="entry name" value="RAB"/>
    <property type="match status" value="1"/>
</dbReference>
<keyword evidence="7" id="KW-0449">Lipoprotein</keyword>
<evidence type="ECO:0000313" key="9">
    <source>
        <dbReference type="Ensembl" id="ENSEBUP00000006544.1"/>
    </source>
</evidence>
<evidence type="ECO:0000256" key="5">
    <source>
        <dbReference type="ARBA" id="ARBA00023134"/>
    </source>
</evidence>
<name>A0A8C4NEJ5_EPTBU</name>
<dbReference type="PANTHER" id="PTHR46149:SF7">
    <property type="entry name" value="GTP-BINDING PROTEIN DI-RAS2"/>
    <property type="match status" value="1"/>
</dbReference>
<comment type="subcellular location">
    <subcellularLocation>
        <location evidence="1">Cell membrane</location>
        <topology evidence="1">Lipid-anchor</topology>
    </subcellularLocation>
</comment>
<dbReference type="PROSITE" id="PS51421">
    <property type="entry name" value="RAS"/>
    <property type="match status" value="1"/>
</dbReference>
<evidence type="ECO:0000256" key="7">
    <source>
        <dbReference type="ARBA" id="ARBA00023288"/>
    </source>
</evidence>
<dbReference type="PANTHER" id="PTHR46149">
    <property type="entry name" value="MIP08469P"/>
    <property type="match status" value="1"/>
</dbReference>
<dbReference type="SUPFAM" id="SSF52540">
    <property type="entry name" value="P-loop containing nucleoside triphosphate hydrolases"/>
    <property type="match status" value="1"/>
</dbReference>
<evidence type="ECO:0000256" key="8">
    <source>
        <dbReference type="SAM" id="MobiDB-lite"/>
    </source>
</evidence>
<feature type="compositionally biased region" description="Basic and acidic residues" evidence="8">
    <location>
        <begin position="194"/>
        <end position="206"/>
    </location>
</feature>
<reference evidence="9" key="1">
    <citation type="submission" date="2025-08" db="UniProtKB">
        <authorList>
            <consortium name="Ensembl"/>
        </authorList>
    </citation>
    <scope>IDENTIFICATION</scope>
</reference>
<dbReference type="PRINTS" id="PR00449">
    <property type="entry name" value="RASTRNSFRMNG"/>
</dbReference>
<dbReference type="OMA" id="CWARENR"/>